<proteinExistence type="predicted"/>
<evidence type="ECO:0000259" key="1">
    <source>
        <dbReference type="Pfam" id="PF03819"/>
    </source>
</evidence>
<sequence>MTTTTPSSPLWAENYVDGSPCPALTMARPVSVDDWIQIEAEDSPNGSWLTMMSRVAAFHHKHAFASEENHGHDMGYRVALTVEELGEFAAAITKGKPDEEAAEELADLLILILGHSLAMKVDLESEFHKKMDRIMTREARRGRLGIRVTEYTGDES</sequence>
<evidence type="ECO:0000313" key="2">
    <source>
        <dbReference type="EMBL" id="AIF06920.1"/>
    </source>
</evidence>
<dbReference type="Pfam" id="PF03819">
    <property type="entry name" value="MazG"/>
    <property type="match status" value="1"/>
</dbReference>
<dbReference type="Gene3D" id="1.10.287.1080">
    <property type="entry name" value="MazG-like"/>
    <property type="match status" value="1"/>
</dbReference>
<organism evidence="2">
    <name type="scientific">uncultured marine group II/III euryarchaeote KM3_196_G04</name>
    <dbReference type="NCBI Taxonomy" id="1457972"/>
    <lineage>
        <taxon>Archaea</taxon>
        <taxon>Methanobacteriati</taxon>
        <taxon>Methanobacteriota</taxon>
        <taxon>environmental samples</taxon>
    </lineage>
</organism>
<accession>A0A075GVG7</accession>
<dbReference type="EMBL" id="KF900784">
    <property type="protein sequence ID" value="AIF06920.1"/>
    <property type="molecule type" value="Genomic_DNA"/>
</dbReference>
<dbReference type="InterPro" id="IPR004518">
    <property type="entry name" value="MazG-like_dom"/>
</dbReference>
<reference evidence="2" key="1">
    <citation type="journal article" date="2014" name="Genome Biol. Evol.">
        <title>Pangenome evidence for extensive interdomain horizontal transfer affecting lineage core and shell genes in uncultured planktonic thaumarchaeota and euryarchaeota.</title>
        <authorList>
            <person name="Deschamps P."/>
            <person name="Zivanovic Y."/>
            <person name="Moreira D."/>
            <person name="Rodriguez-Valera F."/>
            <person name="Lopez-Garcia P."/>
        </authorList>
    </citation>
    <scope>NUCLEOTIDE SEQUENCE</scope>
</reference>
<name>A0A075GVG7_9EURY</name>
<protein>
    <recommendedName>
        <fullName evidence="1">NTP pyrophosphohydrolase MazG-like domain-containing protein</fullName>
    </recommendedName>
</protein>
<dbReference type="AlphaFoldDB" id="A0A075GVG7"/>
<dbReference type="SUPFAM" id="SSF101386">
    <property type="entry name" value="all-alpha NTP pyrophosphatases"/>
    <property type="match status" value="1"/>
</dbReference>
<feature type="domain" description="NTP pyrophosphohydrolase MazG-like" evidence="1">
    <location>
        <begin position="79"/>
        <end position="138"/>
    </location>
</feature>